<keyword evidence="5 9" id="KW-0479">Metal-binding</keyword>
<dbReference type="EMBL" id="ML179161">
    <property type="protein sequence ID" value="THU97144.1"/>
    <property type="molecule type" value="Genomic_DNA"/>
</dbReference>
<keyword evidence="12" id="KW-1185">Reference proteome</keyword>
<keyword evidence="8 10" id="KW-0503">Monooxygenase</keyword>
<keyword evidence="6 10" id="KW-0560">Oxidoreductase</keyword>
<feature type="binding site" description="axial binding residue" evidence="9">
    <location>
        <position position="434"/>
    </location>
    <ligand>
        <name>heme</name>
        <dbReference type="ChEBI" id="CHEBI:30413"/>
    </ligand>
    <ligandPart>
        <name>Fe</name>
        <dbReference type="ChEBI" id="CHEBI:18248"/>
    </ligandPart>
</feature>
<evidence type="ECO:0000313" key="11">
    <source>
        <dbReference type="EMBL" id="THU97144.1"/>
    </source>
</evidence>
<sequence length="517" mass="58709">MNVHLSLQILGALVLSVVLYKVLSSRRQGKPPPGPSGWPILGSFFELPSQFEWLYWSTYKDRYGPVSYTTVLGKRIVILNTLEACNEVLEKRSSIYSGRPNMPFAGEIVGWDQQLLLAPYGKHFRAMRKLAHHHLGTKAAAAVYFDVQEAESKYLVARIHEDPEGIVKNLRVTIGAILLRLSHGYITRTDGNDPVINRIEVAAKDFYHATKPGTWFVDIFPWLKHVPDWVPGAGFKLTGAKYKRTNDEQTDIPYEFVLKEMREKRALPSFTSNALQSEKLTTDEKYALKFCAAALYGGGLDTMTGATTIFFLAMVLFPEIQKKAQEELDRVIGTHRFPTIQDREHLPYISAVQKEIYRWRTIVPLGIPHCTTEDDVYDGYFIPKDTLVINNLWEIAHDPANYHDAMDFKPERFLGETPELDPNHYVFGFGRRKCPGIEVAHSTVFIIMATCLAAFRMENWKDEFGNEVPPRDEFVPGSVCHPKPFKCKITPRSADALELIQSVQNEMATLDRSPSVL</sequence>
<dbReference type="InterPro" id="IPR002401">
    <property type="entry name" value="Cyt_P450_E_grp-I"/>
</dbReference>
<dbReference type="Pfam" id="PF00067">
    <property type="entry name" value="p450"/>
    <property type="match status" value="1"/>
</dbReference>
<dbReference type="Proteomes" id="UP000297245">
    <property type="component" value="Unassembled WGS sequence"/>
</dbReference>
<dbReference type="PRINTS" id="PR00463">
    <property type="entry name" value="EP450I"/>
</dbReference>
<name>A0A4S8M4L7_DENBC</name>
<evidence type="ECO:0000256" key="8">
    <source>
        <dbReference type="ARBA" id="ARBA00023033"/>
    </source>
</evidence>
<dbReference type="AlphaFoldDB" id="A0A4S8M4L7"/>
<dbReference type="PROSITE" id="PS00086">
    <property type="entry name" value="CYTOCHROME_P450"/>
    <property type="match status" value="1"/>
</dbReference>
<comment type="cofactor">
    <cofactor evidence="1 9">
        <name>heme</name>
        <dbReference type="ChEBI" id="CHEBI:30413"/>
    </cofactor>
</comment>
<evidence type="ECO:0000256" key="1">
    <source>
        <dbReference type="ARBA" id="ARBA00001971"/>
    </source>
</evidence>
<evidence type="ECO:0000256" key="7">
    <source>
        <dbReference type="ARBA" id="ARBA00023004"/>
    </source>
</evidence>
<comment type="pathway">
    <text evidence="2">Secondary metabolite biosynthesis.</text>
</comment>
<protein>
    <submittedName>
        <fullName evidence="11">Cytochrome P450 oxidoreductase</fullName>
    </submittedName>
</protein>
<dbReference type="GO" id="GO:0020037">
    <property type="term" value="F:heme binding"/>
    <property type="evidence" value="ECO:0007669"/>
    <property type="project" value="InterPro"/>
</dbReference>
<dbReference type="InterPro" id="IPR017972">
    <property type="entry name" value="Cyt_P450_CS"/>
</dbReference>
<dbReference type="GO" id="GO:0004497">
    <property type="term" value="F:monooxygenase activity"/>
    <property type="evidence" value="ECO:0007669"/>
    <property type="project" value="UniProtKB-KW"/>
</dbReference>
<dbReference type="CDD" id="cd11065">
    <property type="entry name" value="CYP64-like"/>
    <property type="match status" value="1"/>
</dbReference>
<comment type="similarity">
    <text evidence="3 10">Belongs to the cytochrome P450 family.</text>
</comment>
<organism evidence="11 12">
    <name type="scientific">Dendrothele bispora (strain CBS 962.96)</name>
    <dbReference type="NCBI Taxonomy" id="1314807"/>
    <lineage>
        <taxon>Eukaryota</taxon>
        <taxon>Fungi</taxon>
        <taxon>Dikarya</taxon>
        <taxon>Basidiomycota</taxon>
        <taxon>Agaricomycotina</taxon>
        <taxon>Agaricomycetes</taxon>
        <taxon>Agaricomycetidae</taxon>
        <taxon>Agaricales</taxon>
        <taxon>Agaricales incertae sedis</taxon>
        <taxon>Dendrothele</taxon>
    </lineage>
</organism>
<evidence type="ECO:0000256" key="6">
    <source>
        <dbReference type="ARBA" id="ARBA00023002"/>
    </source>
</evidence>
<proteinExistence type="inferred from homology"/>
<evidence type="ECO:0000256" key="4">
    <source>
        <dbReference type="ARBA" id="ARBA00022617"/>
    </source>
</evidence>
<dbReference type="GO" id="GO:0016705">
    <property type="term" value="F:oxidoreductase activity, acting on paired donors, with incorporation or reduction of molecular oxygen"/>
    <property type="evidence" value="ECO:0007669"/>
    <property type="project" value="InterPro"/>
</dbReference>
<evidence type="ECO:0000256" key="3">
    <source>
        <dbReference type="ARBA" id="ARBA00010617"/>
    </source>
</evidence>
<reference evidence="11 12" key="1">
    <citation type="journal article" date="2019" name="Nat. Ecol. Evol.">
        <title>Megaphylogeny resolves global patterns of mushroom evolution.</title>
        <authorList>
            <person name="Varga T."/>
            <person name="Krizsan K."/>
            <person name="Foldi C."/>
            <person name="Dima B."/>
            <person name="Sanchez-Garcia M."/>
            <person name="Sanchez-Ramirez S."/>
            <person name="Szollosi G.J."/>
            <person name="Szarkandi J.G."/>
            <person name="Papp V."/>
            <person name="Albert L."/>
            <person name="Andreopoulos W."/>
            <person name="Angelini C."/>
            <person name="Antonin V."/>
            <person name="Barry K.W."/>
            <person name="Bougher N.L."/>
            <person name="Buchanan P."/>
            <person name="Buyck B."/>
            <person name="Bense V."/>
            <person name="Catcheside P."/>
            <person name="Chovatia M."/>
            <person name="Cooper J."/>
            <person name="Damon W."/>
            <person name="Desjardin D."/>
            <person name="Finy P."/>
            <person name="Geml J."/>
            <person name="Haridas S."/>
            <person name="Hughes K."/>
            <person name="Justo A."/>
            <person name="Karasinski D."/>
            <person name="Kautmanova I."/>
            <person name="Kiss B."/>
            <person name="Kocsube S."/>
            <person name="Kotiranta H."/>
            <person name="LaButti K.M."/>
            <person name="Lechner B.E."/>
            <person name="Liimatainen K."/>
            <person name="Lipzen A."/>
            <person name="Lukacs Z."/>
            <person name="Mihaltcheva S."/>
            <person name="Morgado L.N."/>
            <person name="Niskanen T."/>
            <person name="Noordeloos M.E."/>
            <person name="Ohm R.A."/>
            <person name="Ortiz-Santana B."/>
            <person name="Ovrebo C."/>
            <person name="Racz N."/>
            <person name="Riley R."/>
            <person name="Savchenko A."/>
            <person name="Shiryaev A."/>
            <person name="Soop K."/>
            <person name="Spirin V."/>
            <person name="Szebenyi C."/>
            <person name="Tomsovsky M."/>
            <person name="Tulloss R.E."/>
            <person name="Uehling J."/>
            <person name="Grigoriev I.V."/>
            <person name="Vagvolgyi C."/>
            <person name="Papp T."/>
            <person name="Martin F.M."/>
            <person name="Miettinen O."/>
            <person name="Hibbett D.S."/>
            <person name="Nagy L.G."/>
        </authorList>
    </citation>
    <scope>NUCLEOTIDE SEQUENCE [LARGE SCALE GENOMIC DNA]</scope>
    <source>
        <strain evidence="11 12">CBS 962.96</strain>
    </source>
</reference>
<dbReference type="PANTHER" id="PTHR46300:SF7">
    <property type="entry name" value="P450, PUTATIVE (EUROFUNG)-RELATED"/>
    <property type="match status" value="1"/>
</dbReference>
<gene>
    <name evidence="11" type="ORF">K435DRAFT_965605</name>
</gene>
<evidence type="ECO:0000313" key="12">
    <source>
        <dbReference type="Proteomes" id="UP000297245"/>
    </source>
</evidence>
<keyword evidence="7 9" id="KW-0408">Iron</keyword>
<dbReference type="PANTHER" id="PTHR46300">
    <property type="entry name" value="P450, PUTATIVE (EUROFUNG)-RELATED-RELATED"/>
    <property type="match status" value="1"/>
</dbReference>
<dbReference type="InterPro" id="IPR001128">
    <property type="entry name" value="Cyt_P450"/>
</dbReference>
<dbReference type="InterPro" id="IPR050364">
    <property type="entry name" value="Cytochrome_P450_fung"/>
</dbReference>
<keyword evidence="4 9" id="KW-0349">Heme</keyword>
<evidence type="ECO:0000256" key="10">
    <source>
        <dbReference type="RuleBase" id="RU000461"/>
    </source>
</evidence>
<evidence type="ECO:0000256" key="5">
    <source>
        <dbReference type="ARBA" id="ARBA00022723"/>
    </source>
</evidence>
<evidence type="ECO:0000256" key="2">
    <source>
        <dbReference type="ARBA" id="ARBA00005179"/>
    </source>
</evidence>
<evidence type="ECO:0000256" key="9">
    <source>
        <dbReference type="PIRSR" id="PIRSR602401-1"/>
    </source>
</evidence>
<dbReference type="GO" id="GO:0005506">
    <property type="term" value="F:iron ion binding"/>
    <property type="evidence" value="ECO:0007669"/>
    <property type="project" value="InterPro"/>
</dbReference>
<dbReference type="OrthoDB" id="2789670at2759"/>
<dbReference type="SUPFAM" id="SSF48264">
    <property type="entry name" value="Cytochrome P450"/>
    <property type="match status" value="1"/>
</dbReference>
<feature type="non-terminal residue" evidence="11">
    <location>
        <position position="1"/>
    </location>
</feature>
<dbReference type="InterPro" id="IPR036396">
    <property type="entry name" value="Cyt_P450_sf"/>
</dbReference>
<accession>A0A4S8M4L7</accession>
<dbReference type="Gene3D" id="1.10.630.10">
    <property type="entry name" value="Cytochrome P450"/>
    <property type="match status" value="1"/>
</dbReference>